<evidence type="ECO:0000256" key="1">
    <source>
        <dbReference type="SAM" id="Phobius"/>
    </source>
</evidence>
<dbReference type="Proteomes" id="UP000194860">
    <property type="component" value="Unassembled WGS sequence"/>
</dbReference>
<proteinExistence type="predicted"/>
<dbReference type="EMBL" id="NFDG01000017">
    <property type="protein sequence ID" value="OTY29857.1"/>
    <property type="molecule type" value="Genomic_DNA"/>
</dbReference>
<organism evidence="2 3">
    <name type="scientific">Bacillus thuringiensis serovar navarrensis</name>
    <dbReference type="NCBI Taxonomy" id="339658"/>
    <lineage>
        <taxon>Bacteria</taxon>
        <taxon>Bacillati</taxon>
        <taxon>Bacillota</taxon>
        <taxon>Bacilli</taxon>
        <taxon>Bacillales</taxon>
        <taxon>Bacillaceae</taxon>
        <taxon>Bacillus</taxon>
        <taxon>Bacillus cereus group</taxon>
    </lineage>
</organism>
<dbReference type="AlphaFoldDB" id="A0A243AST4"/>
<name>A0A243AST4_BACTU</name>
<evidence type="ECO:0000313" key="2">
    <source>
        <dbReference type="EMBL" id="OTY29857.1"/>
    </source>
</evidence>
<comment type="caution">
    <text evidence="2">The sequence shown here is derived from an EMBL/GenBank/DDBJ whole genome shotgun (WGS) entry which is preliminary data.</text>
</comment>
<keyword evidence="1" id="KW-1133">Transmembrane helix</keyword>
<feature type="transmembrane region" description="Helical" evidence="1">
    <location>
        <begin position="43"/>
        <end position="65"/>
    </location>
</feature>
<accession>A0A243AST4</accession>
<reference evidence="2 3" key="1">
    <citation type="submission" date="2016-10" db="EMBL/GenBank/DDBJ databases">
        <title>Comparative genomics of Bacillus thuringiensis reveals a path to pathogens against multiple invertebrate hosts.</title>
        <authorList>
            <person name="Zheng J."/>
            <person name="Gao Q."/>
            <person name="Liu H."/>
            <person name="Peng D."/>
            <person name="Ruan L."/>
            <person name="Sun M."/>
        </authorList>
    </citation>
    <scope>NUCLEOTIDE SEQUENCE [LARGE SCALE GENOMIC DNA]</scope>
    <source>
        <strain evidence="2">BGSC 4BM1</strain>
    </source>
</reference>
<keyword evidence="1" id="KW-0472">Membrane</keyword>
<keyword evidence="1" id="KW-0812">Transmembrane</keyword>
<evidence type="ECO:0000313" key="3">
    <source>
        <dbReference type="Proteomes" id="UP000194860"/>
    </source>
</evidence>
<protein>
    <submittedName>
        <fullName evidence="2">IS6 family transposase</fullName>
    </submittedName>
</protein>
<gene>
    <name evidence="2" type="ORF">BK732_01840</name>
</gene>
<sequence length="73" mass="8366">MIELNLLQTAKKVIAGIEVMLIIKKGQTPQGEKFVQYHNRSGLIIFNSVPLGIFHSFFISHYFCIRTNNSKLE</sequence>